<proteinExistence type="predicted"/>
<organism evidence="1 2">
    <name type="scientific">Lactuca saligna</name>
    <name type="common">Willowleaf lettuce</name>
    <dbReference type="NCBI Taxonomy" id="75948"/>
    <lineage>
        <taxon>Eukaryota</taxon>
        <taxon>Viridiplantae</taxon>
        <taxon>Streptophyta</taxon>
        <taxon>Embryophyta</taxon>
        <taxon>Tracheophyta</taxon>
        <taxon>Spermatophyta</taxon>
        <taxon>Magnoliopsida</taxon>
        <taxon>eudicotyledons</taxon>
        <taxon>Gunneridae</taxon>
        <taxon>Pentapetalae</taxon>
        <taxon>asterids</taxon>
        <taxon>campanulids</taxon>
        <taxon>Asterales</taxon>
        <taxon>Asteraceae</taxon>
        <taxon>Cichorioideae</taxon>
        <taxon>Cichorieae</taxon>
        <taxon>Lactucinae</taxon>
        <taxon>Lactuca</taxon>
    </lineage>
</organism>
<sequence>MLRPTGETDAAECLYFMFSRRTLSFGSEEFCLVNGLYMGRCPTSRIESSTMYKHGYGVNTFRSKVFTYRTDTSLVIEDLEFLILNQRFNDISAHDGVRAILLYFLNQGSHGKVIYGLKHTLDCQGNENVGGSLKKSN</sequence>
<keyword evidence="2" id="KW-1185">Reference proteome</keyword>
<accession>A0AA36EEC7</accession>
<dbReference type="EMBL" id="OX465082">
    <property type="protein sequence ID" value="CAI9290590.1"/>
    <property type="molecule type" value="Genomic_DNA"/>
</dbReference>
<protein>
    <submittedName>
        <fullName evidence="1">Uncharacterized protein</fullName>
    </submittedName>
</protein>
<evidence type="ECO:0000313" key="2">
    <source>
        <dbReference type="Proteomes" id="UP001177003"/>
    </source>
</evidence>
<dbReference type="Proteomes" id="UP001177003">
    <property type="component" value="Chromosome 6"/>
</dbReference>
<name>A0AA36EEC7_LACSI</name>
<dbReference type="AlphaFoldDB" id="A0AA36EEC7"/>
<gene>
    <name evidence="1" type="ORF">LSALG_LOCUS29778</name>
</gene>
<evidence type="ECO:0000313" key="1">
    <source>
        <dbReference type="EMBL" id="CAI9290590.1"/>
    </source>
</evidence>
<reference evidence="1" key="1">
    <citation type="submission" date="2023-04" db="EMBL/GenBank/DDBJ databases">
        <authorList>
            <person name="Vijverberg K."/>
            <person name="Xiong W."/>
            <person name="Schranz E."/>
        </authorList>
    </citation>
    <scope>NUCLEOTIDE SEQUENCE</scope>
</reference>